<proteinExistence type="predicted"/>
<evidence type="ECO:0000313" key="3">
    <source>
        <dbReference type="Proteomes" id="UP000031036"/>
    </source>
</evidence>
<evidence type="ECO:0000313" key="1">
    <source>
        <dbReference type="EMBL" id="KHN80904.1"/>
    </source>
</evidence>
<keyword evidence="3" id="KW-1185">Reference proteome</keyword>
<dbReference type="AlphaFoldDB" id="A0A0B2VHL5"/>
<accession>A0A0B2VHL5</accession>
<organism evidence="1 3">
    <name type="scientific">Toxocara canis</name>
    <name type="common">Canine roundworm</name>
    <dbReference type="NCBI Taxonomy" id="6265"/>
    <lineage>
        <taxon>Eukaryota</taxon>
        <taxon>Metazoa</taxon>
        <taxon>Ecdysozoa</taxon>
        <taxon>Nematoda</taxon>
        <taxon>Chromadorea</taxon>
        <taxon>Rhabditida</taxon>
        <taxon>Spirurina</taxon>
        <taxon>Ascaridomorpha</taxon>
        <taxon>Ascaridoidea</taxon>
        <taxon>Toxocaridae</taxon>
        <taxon>Toxocara</taxon>
    </lineage>
</organism>
<gene>
    <name evidence="1" type="ORF">Tcan_05506</name>
    <name evidence="2" type="ORF">TCNE_LOCUS12258</name>
</gene>
<sequence>MIPEMPLPDEFLDMYSKQTIRPVFDIYRSSLIPSLVSAEAESKFVLNTNFELPSQLTERFAGPVSKDISPIAVSMSAPKPVVDDHLLKIQKCTTSLSSQVRSFLRSFSLELSISPTAVHLA</sequence>
<evidence type="ECO:0000313" key="2">
    <source>
        <dbReference type="EMBL" id="VDM43579.1"/>
    </source>
</evidence>
<dbReference type="EMBL" id="UYWY01021182">
    <property type="protein sequence ID" value="VDM43579.1"/>
    <property type="molecule type" value="Genomic_DNA"/>
</dbReference>
<name>A0A0B2VHL5_TOXCA</name>
<reference evidence="2" key="2">
    <citation type="submission" date="2018-11" db="EMBL/GenBank/DDBJ databases">
        <authorList>
            <consortium name="Pathogen Informatics"/>
        </authorList>
    </citation>
    <scope>NUCLEOTIDE SEQUENCE [LARGE SCALE GENOMIC DNA]</scope>
</reference>
<reference evidence="1 3" key="1">
    <citation type="submission" date="2014-11" db="EMBL/GenBank/DDBJ databases">
        <title>Genetic blueprint of the zoonotic pathogen Toxocara canis.</title>
        <authorList>
            <person name="Zhu X.-Q."/>
            <person name="Korhonen P.K."/>
            <person name="Cai H."/>
            <person name="Young N.D."/>
            <person name="Nejsum P."/>
            <person name="von Samson-Himmelstjerna G."/>
            <person name="Boag P.R."/>
            <person name="Tan P."/>
            <person name="Li Q."/>
            <person name="Min J."/>
            <person name="Yang Y."/>
            <person name="Wang X."/>
            <person name="Fang X."/>
            <person name="Hall R.S."/>
            <person name="Hofmann A."/>
            <person name="Sternberg P.W."/>
            <person name="Jex A.R."/>
            <person name="Gasser R.B."/>
        </authorList>
    </citation>
    <scope>NUCLEOTIDE SEQUENCE [LARGE SCALE GENOMIC DNA]</scope>
    <source>
        <strain evidence="1">PN_DK_2014</strain>
    </source>
</reference>
<protein>
    <submittedName>
        <fullName evidence="1">Uncharacterized protein</fullName>
    </submittedName>
</protein>
<dbReference type="EMBL" id="JPKZ01001646">
    <property type="protein sequence ID" value="KHN80904.1"/>
    <property type="molecule type" value="Genomic_DNA"/>
</dbReference>
<dbReference type="Proteomes" id="UP000031036">
    <property type="component" value="Unassembled WGS sequence"/>
</dbReference>